<evidence type="ECO:0000259" key="2">
    <source>
        <dbReference type="Pfam" id="PF07584"/>
    </source>
</evidence>
<feature type="transmembrane region" description="Helical" evidence="1">
    <location>
        <begin position="6"/>
        <end position="24"/>
    </location>
</feature>
<keyword evidence="1" id="KW-0812">Transmembrane</keyword>
<accession>A0A3D8L599</accession>
<feature type="transmembrane region" description="Helical" evidence="1">
    <location>
        <begin position="56"/>
        <end position="78"/>
    </location>
</feature>
<evidence type="ECO:0000313" key="3">
    <source>
        <dbReference type="EMBL" id="RDV12595.1"/>
    </source>
</evidence>
<dbReference type="PANTHER" id="PTHR37464">
    <property type="entry name" value="BLL2463 PROTEIN"/>
    <property type="match status" value="1"/>
</dbReference>
<dbReference type="InterPro" id="IPR011933">
    <property type="entry name" value="Double_TM_dom"/>
</dbReference>
<dbReference type="Proteomes" id="UP000256708">
    <property type="component" value="Unassembled WGS sequence"/>
</dbReference>
<dbReference type="InterPro" id="IPR024163">
    <property type="entry name" value="Aerotolerance_reg_N"/>
</dbReference>
<feature type="transmembrane region" description="Helical" evidence="1">
    <location>
        <begin position="476"/>
        <end position="495"/>
    </location>
</feature>
<dbReference type="RefSeq" id="WP_115567901.1">
    <property type="nucleotide sequence ID" value="NZ_QRGR01000034.1"/>
</dbReference>
<proteinExistence type="predicted"/>
<keyword evidence="1" id="KW-0472">Membrane</keyword>
<protein>
    <recommendedName>
        <fullName evidence="2">Aerotolerance regulator N-terminal domain-containing protein</fullName>
    </recommendedName>
</protein>
<keyword evidence="1" id="KW-1133">Transmembrane helix</keyword>
<feature type="domain" description="Aerotolerance regulator N-terminal" evidence="2">
    <location>
        <begin position="1"/>
        <end position="76"/>
    </location>
</feature>
<reference evidence="4" key="1">
    <citation type="submission" date="2018-08" db="EMBL/GenBank/DDBJ databases">
        <authorList>
            <person name="Liu Z.-W."/>
            <person name="Du Z.-J."/>
        </authorList>
    </citation>
    <scope>NUCLEOTIDE SEQUENCE [LARGE SCALE GENOMIC DNA]</scope>
    <source>
        <strain evidence="4">H4X</strain>
    </source>
</reference>
<dbReference type="PANTHER" id="PTHR37464:SF1">
    <property type="entry name" value="BLL2463 PROTEIN"/>
    <property type="match status" value="1"/>
</dbReference>
<dbReference type="OrthoDB" id="890881at2"/>
<evidence type="ECO:0000256" key="1">
    <source>
        <dbReference type="SAM" id="Phobius"/>
    </source>
</evidence>
<organism evidence="3 4">
    <name type="scientific">Pontibacter diazotrophicus</name>
    <dbReference type="NCBI Taxonomy" id="1400979"/>
    <lineage>
        <taxon>Bacteria</taxon>
        <taxon>Pseudomonadati</taxon>
        <taxon>Bacteroidota</taxon>
        <taxon>Cytophagia</taxon>
        <taxon>Cytophagales</taxon>
        <taxon>Hymenobacteraceae</taxon>
        <taxon>Pontibacter</taxon>
    </lineage>
</organism>
<dbReference type="EMBL" id="QRGR01000034">
    <property type="protein sequence ID" value="RDV12595.1"/>
    <property type="molecule type" value="Genomic_DNA"/>
</dbReference>
<keyword evidence="4" id="KW-1185">Reference proteome</keyword>
<gene>
    <name evidence="3" type="ORF">DXT99_22795</name>
</gene>
<dbReference type="AlphaFoldDB" id="A0A3D8L599"/>
<evidence type="ECO:0000313" key="4">
    <source>
        <dbReference type="Proteomes" id="UP000256708"/>
    </source>
</evidence>
<dbReference type="Pfam" id="PF07584">
    <property type="entry name" value="BatA"/>
    <property type="match status" value="1"/>
</dbReference>
<sequence>MIFLAPYWLFAASAILIPIAIHLWNKRQGKTVKMGSLRWLEASASNRWSSIKLNNVWLLLLRCLILLLLAVALAQPVIVRPPQAPESRKALYVGQELLYESSIRQQLQRIIDSLLQRGYSLHSYTPDFAAISQEQWQQLSSSTADSSIQNSSNYWALLPALAERHPQPQDSVWLFTSDQQQYFAGTRPDGIPENIRWIPVASEATATWLQAAVQTSPDSLLLFVGNGTREGITYSRYHTPATAQTITVNNQQLQLQRQADTLQAILPDKSISRVHVQTEPLQIAILANEAQQPEVRYLQAAISAISSYTEWPTHITTEQDTTADWIFWLRSDEVPPQLQQQIAEQGLKLWVQPVTEPSAIKASMATTGEEVAVHQLSRIIGNNAQQAIWATQSGEALLTVQPVGKGHLYRFRSGFSPDWSGLGQSAQLPELLLPLLFPQQETGMHDVRALDEQQLMPAQKVAVFAPEAPEAQRISLLPWLVLAAFILFLIERIIAGRRATV</sequence>
<name>A0A3D8L599_9BACT</name>
<dbReference type="NCBIfam" id="TIGR02226">
    <property type="entry name" value="two_anch"/>
    <property type="match status" value="1"/>
</dbReference>
<comment type="caution">
    <text evidence="3">The sequence shown here is derived from an EMBL/GenBank/DDBJ whole genome shotgun (WGS) entry which is preliminary data.</text>
</comment>